<dbReference type="CDD" id="cd19100">
    <property type="entry name" value="AKR_unchar"/>
    <property type="match status" value="1"/>
</dbReference>
<name>A0A098BYK1_9BACT</name>
<dbReference type="InterPro" id="IPR036812">
    <property type="entry name" value="NAD(P)_OxRdtase_dom_sf"/>
</dbReference>
<evidence type="ECO:0000313" key="2">
    <source>
        <dbReference type="EMBL" id="CEA15739.1"/>
    </source>
</evidence>
<dbReference type="Proteomes" id="UP000032417">
    <property type="component" value="Chromosome 1"/>
</dbReference>
<feature type="domain" description="NADP-dependent oxidoreductase" evidence="1">
    <location>
        <begin position="52"/>
        <end position="264"/>
    </location>
</feature>
<dbReference type="SUPFAM" id="SSF51430">
    <property type="entry name" value="NAD(P)-linked oxidoreductase"/>
    <property type="match status" value="1"/>
</dbReference>
<dbReference type="EMBL" id="LN515532">
    <property type="protein sequence ID" value="CEA15739.1"/>
    <property type="molecule type" value="Genomic_DNA"/>
</dbReference>
<dbReference type="GO" id="GO:0016491">
    <property type="term" value="F:oxidoreductase activity"/>
    <property type="evidence" value="ECO:0007669"/>
    <property type="project" value="InterPro"/>
</dbReference>
<dbReference type="HOGENOM" id="CLU_917970_0_0_10"/>
<dbReference type="PRINTS" id="PR00069">
    <property type="entry name" value="ALDKETRDTASE"/>
</dbReference>
<dbReference type="KEGG" id="pbt:ING2E5B_0985"/>
<evidence type="ECO:0000313" key="3">
    <source>
        <dbReference type="Proteomes" id="UP000032417"/>
    </source>
</evidence>
<keyword evidence="3" id="KW-1185">Reference proteome</keyword>
<dbReference type="Gene3D" id="3.20.20.100">
    <property type="entry name" value="NADP-dependent oxidoreductase domain"/>
    <property type="match status" value="1"/>
</dbReference>
<organism evidence="2 3">
    <name type="scientific">Fermentimonas caenicola</name>
    <dbReference type="NCBI Taxonomy" id="1562970"/>
    <lineage>
        <taxon>Bacteria</taxon>
        <taxon>Pseudomonadati</taxon>
        <taxon>Bacteroidota</taxon>
        <taxon>Bacteroidia</taxon>
        <taxon>Bacteroidales</taxon>
        <taxon>Dysgonomonadaceae</taxon>
        <taxon>Fermentimonas</taxon>
    </lineage>
</organism>
<dbReference type="InterPro" id="IPR053135">
    <property type="entry name" value="AKR2_Oxidoreductase"/>
</dbReference>
<gene>
    <name evidence="2" type="ORF">ING2E5B_0985</name>
</gene>
<dbReference type="PANTHER" id="PTHR43312:SF1">
    <property type="entry name" value="NADP-DEPENDENT OXIDOREDUCTASE DOMAIN-CONTAINING PROTEIN"/>
    <property type="match status" value="1"/>
</dbReference>
<dbReference type="AlphaFoldDB" id="A0A098BYK1"/>
<dbReference type="Pfam" id="PF00248">
    <property type="entry name" value="Aldo_ket_red"/>
    <property type="match status" value="1"/>
</dbReference>
<protein>
    <recommendedName>
        <fullName evidence="1">NADP-dependent oxidoreductase domain-containing protein</fullName>
    </recommendedName>
</protein>
<reference evidence="2 3" key="1">
    <citation type="submission" date="2014-08" db="EMBL/GenBank/DDBJ databases">
        <authorList>
            <person name="Wibberg D."/>
        </authorList>
    </citation>
    <scope>NUCLEOTIDE SEQUENCE [LARGE SCALE GENOMIC DNA]</scope>
    <source>
        <strain evidence="3">ING2-E5B</strain>
    </source>
</reference>
<proteinExistence type="predicted"/>
<dbReference type="STRING" id="1562970.ING2E5B_0985"/>
<dbReference type="InterPro" id="IPR020471">
    <property type="entry name" value="AKR"/>
</dbReference>
<dbReference type="PANTHER" id="PTHR43312">
    <property type="entry name" value="D-THREO-ALDOSE 1-DEHYDROGENASE"/>
    <property type="match status" value="1"/>
</dbReference>
<sequence>MKKISRRSFIHTGFAGFAGLTVAGKGSFNIDLKPEVKIDKVKLGNSGLTVSRIALGTGSVGGSKSSNQTRLGMDKFASMAHHAYDRGITFFDMADSYGSHPFVGHAIKSMPREKITLLTKIWTYEDGSDRNAPVRESLDRYRKEIGTEYIDILLMHCLMQPGWSNNRKHYMEGLAKAKEDGIVKAVGVSCHNWEAMVEAVDNPWVDIILARINPFQSHMDNTPYMVSELLGKAKAKGIGVIGMKIFGEGRHVKDNEREESIKYALTTGNTHCMTLGLESIDQVDDAVDRVMRLV</sequence>
<accession>A0A098BYK1</accession>
<evidence type="ECO:0000259" key="1">
    <source>
        <dbReference type="Pfam" id="PF00248"/>
    </source>
</evidence>
<dbReference type="InterPro" id="IPR023210">
    <property type="entry name" value="NADP_OxRdtase_dom"/>
</dbReference>